<keyword evidence="8" id="KW-1185">Reference proteome</keyword>
<evidence type="ECO:0000313" key="8">
    <source>
        <dbReference type="Proteomes" id="UP000245884"/>
    </source>
</evidence>
<dbReference type="STRING" id="1569628.A0A316ULG1"/>
<gene>
    <name evidence="7" type="ORF">BDZ90DRAFT_213171</name>
</gene>
<evidence type="ECO:0000259" key="6">
    <source>
        <dbReference type="Pfam" id="PF02656"/>
    </source>
</evidence>
<evidence type="ECO:0000256" key="4">
    <source>
        <dbReference type="ARBA" id="ARBA00023136"/>
    </source>
</evidence>
<keyword evidence="4 5" id="KW-0472">Membrane</keyword>
<feature type="transmembrane region" description="Helical" evidence="5">
    <location>
        <begin position="76"/>
        <end position="96"/>
    </location>
</feature>
<dbReference type="GO" id="GO:0000329">
    <property type="term" value="C:fungal-type vacuole membrane"/>
    <property type="evidence" value="ECO:0007669"/>
    <property type="project" value="TreeGrafter"/>
</dbReference>
<organism evidence="7 8">
    <name type="scientific">Jaminaea rosea</name>
    <dbReference type="NCBI Taxonomy" id="1569628"/>
    <lineage>
        <taxon>Eukaryota</taxon>
        <taxon>Fungi</taxon>
        <taxon>Dikarya</taxon>
        <taxon>Basidiomycota</taxon>
        <taxon>Ustilaginomycotina</taxon>
        <taxon>Exobasidiomycetes</taxon>
        <taxon>Microstromatales</taxon>
        <taxon>Microstromatales incertae sedis</taxon>
        <taxon>Jaminaea</taxon>
    </lineage>
</organism>
<accession>A0A316ULG1</accession>
<name>A0A316ULG1_9BASI</name>
<comment type="subcellular location">
    <subcellularLocation>
        <location evidence="1">Endomembrane system</location>
        <topology evidence="1">Multi-pass membrane protein</topology>
    </subcellularLocation>
</comment>
<feature type="non-terminal residue" evidence="7">
    <location>
        <position position="97"/>
    </location>
</feature>
<feature type="non-terminal residue" evidence="7">
    <location>
        <position position="1"/>
    </location>
</feature>
<dbReference type="EMBL" id="KZ819677">
    <property type="protein sequence ID" value="PWN25221.1"/>
    <property type="molecule type" value="Genomic_DNA"/>
</dbReference>
<dbReference type="GO" id="GO:0033254">
    <property type="term" value="C:vacuolar transporter chaperone complex"/>
    <property type="evidence" value="ECO:0007669"/>
    <property type="project" value="TreeGrafter"/>
</dbReference>
<evidence type="ECO:0000256" key="2">
    <source>
        <dbReference type="ARBA" id="ARBA00022692"/>
    </source>
</evidence>
<dbReference type="PANTHER" id="PTHR46140:SF2">
    <property type="entry name" value="VACUOLAR TRANSPORTER CHAPERONE 3 COMPLEX SUBUNIT 3-RELATED"/>
    <property type="match status" value="1"/>
</dbReference>
<feature type="domain" description="DUF202" evidence="6">
    <location>
        <begin position="5"/>
        <end position="63"/>
    </location>
</feature>
<reference evidence="7 8" key="1">
    <citation type="journal article" date="2018" name="Mol. Biol. Evol.">
        <title>Broad Genomic Sampling Reveals a Smut Pathogenic Ancestry of the Fungal Clade Ustilaginomycotina.</title>
        <authorList>
            <person name="Kijpornyongpan T."/>
            <person name="Mondo S.J."/>
            <person name="Barry K."/>
            <person name="Sandor L."/>
            <person name="Lee J."/>
            <person name="Lipzen A."/>
            <person name="Pangilinan J."/>
            <person name="LaButti K."/>
            <person name="Hainaut M."/>
            <person name="Henrissat B."/>
            <person name="Grigoriev I.V."/>
            <person name="Spatafora J.W."/>
            <person name="Aime M.C."/>
        </authorList>
    </citation>
    <scope>NUCLEOTIDE SEQUENCE [LARGE SCALE GENOMIC DNA]</scope>
    <source>
        <strain evidence="7 8">MCA 5214</strain>
    </source>
</reference>
<proteinExistence type="predicted"/>
<dbReference type="OrthoDB" id="2243669at2759"/>
<sequence>RVEAKVWLANERTWISWLHVSLLIGSFSLALFNSTIKTFGIIYAGIAILTLAWGLGNYLRRLHLIKTKYAGSFDDLVGPPLICAALFIAVLLNFIVR</sequence>
<dbReference type="GO" id="GO:0012505">
    <property type="term" value="C:endomembrane system"/>
    <property type="evidence" value="ECO:0007669"/>
    <property type="project" value="UniProtKB-SubCell"/>
</dbReference>
<dbReference type="GeneID" id="37025981"/>
<feature type="transmembrane region" description="Helical" evidence="5">
    <location>
        <begin position="39"/>
        <end position="56"/>
    </location>
</feature>
<evidence type="ECO:0000313" key="7">
    <source>
        <dbReference type="EMBL" id="PWN25221.1"/>
    </source>
</evidence>
<keyword evidence="3 5" id="KW-1133">Transmembrane helix</keyword>
<evidence type="ECO:0000256" key="1">
    <source>
        <dbReference type="ARBA" id="ARBA00004127"/>
    </source>
</evidence>
<dbReference type="InterPro" id="IPR051572">
    <property type="entry name" value="VTC_Complex_Subunit"/>
</dbReference>
<protein>
    <recommendedName>
        <fullName evidence="6">DUF202 domain-containing protein</fullName>
    </recommendedName>
</protein>
<dbReference type="Pfam" id="PF02656">
    <property type="entry name" value="DUF202"/>
    <property type="match status" value="1"/>
</dbReference>
<evidence type="ECO:0000256" key="3">
    <source>
        <dbReference type="ARBA" id="ARBA00022989"/>
    </source>
</evidence>
<dbReference type="InterPro" id="IPR003807">
    <property type="entry name" value="DUF202"/>
</dbReference>
<keyword evidence="2 5" id="KW-0812">Transmembrane</keyword>
<dbReference type="Proteomes" id="UP000245884">
    <property type="component" value="Unassembled WGS sequence"/>
</dbReference>
<dbReference type="RefSeq" id="XP_025359833.1">
    <property type="nucleotide sequence ID" value="XM_025504158.1"/>
</dbReference>
<dbReference type="AlphaFoldDB" id="A0A316ULG1"/>
<evidence type="ECO:0000256" key="5">
    <source>
        <dbReference type="SAM" id="Phobius"/>
    </source>
</evidence>
<feature type="transmembrane region" description="Helical" evidence="5">
    <location>
        <begin position="14"/>
        <end position="32"/>
    </location>
</feature>
<dbReference type="PANTHER" id="PTHR46140">
    <property type="entry name" value="VACUOLAR TRANSPORTER CHAPERONE 1-RELATED"/>
    <property type="match status" value="1"/>
</dbReference>